<name>B6QD61_TALMQ</name>
<dbReference type="Proteomes" id="UP000001294">
    <property type="component" value="Unassembled WGS sequence"/>
</dbReference>
<keyword evidence="5" id="KW-0732">Signal</keyword>
<feature type="transmembrane region" description="Helical" evidence="4">
    <location>
        <begin position="511"/>
        <end position="535"/>
    </location>
</feature>
<dbReference type="Gene3D" id="2.120.10.80">
    <property type="entry name" value="Kelch-type beta propeller"/>
    <property type="match status" value="1"/>
</dbReference>
<dbReference type="HOGENOM" id="CLU_012508_1_1_1"/>
<evidence type="ECO:0000256" key="3">
    <source>
        <dbReference type="SAM" id="MobiDB-lite"/>
    </source>
</evidence>
<feature type="chain" id="PRO_5002848103" description="Kelch repeat protein" evidence="5">
    <location>
        <begin position="20"/>
        <end position="773"/>
    </location>
</feature>
<keyword evidence="1" id="KW-0880">Kelch repeat</keyword>
<dbReference type="EMBL" id="DS995901">
    <property type="protein sequence ID" value="EEA23711.1"/>
    <property type="molecule type" value="Genomic_DNA"/>
</dbReference>
<evidence type="ECO:0000256" key="2">
    <source>
        <dbReference type="ARBA" id="ARBA00022737"/>
    </source>
</evidence>
<dbReference type="AlphaFoldDB" id="B6QD61"/>
<dbReference type="VEuPathDB" id="FungiDB:PMAA_077440"/>
<keyword evidence="4" id="KW-0472">Membrane</keyword>
<feature type="signal peptide" evidence="5">
    <location>
        <begin position="1"/>
        <end position="19"/>
    </location>
</feature>
<dbReference type="InterPro" id="IPR015915">
    <property type="entry name" value="Kelch-typ_b-propeller"/>
</dbReference>
<keyword evidence="4" id="KW-0812">Transmembrane</keyword>
<gene>
    <name evidence="6" type="ORF">PMAA_077440</name>
</gene>
<dbReference type="STRING" id="441960.B6QD61"/>
<dbReference type="OrthoDB" id="540004at2759"/>
<proteinExistence type="predicted"/>
<feature type="region of interest" description="Disordered" evidence="3">
    <location>
        <begin position="646"/>
        <end position="724"/>
    </location>
</feature>
<keyword evidence="4" id="KW-1133">Transmembrane helix</keyword>
<accession>B6QD61</accession>
<evidence type="ECO:0000256" key="4">
    <source>
        <dbReference type="SAM" id="Phobius"/>
    </source>
</evidence>
<dbReference type="PANTHER" id="PTHR46228:SF2">
    <property type="entry name" value="KELCH REPEAT PROTEIN (AFU_ORTHOLOGUE AFUA_4G14350)"/>
    <property type="match status" value="1"/>
</dbReference>
<keyword evidence="7" id="KW-1185">Reference proteome</keyword>
<evidence type="ECO:0000256" key="1">
    <source>
        <dbReference type="ARBA" id="ARBA00022441"/>
    </source>
</evidence>
<evidence type="ECO:0008006" key="8">
    <source>
        <dbReference type="Google" id="ProtNLM"/>
    </source>
</evidence>
<organism evidence="6 7">
    <name type="scientific">Talaromyces marneffei (strain ATCC 18224 / CBS 334.59 / QM 7333)</name>
    <name type="common">Penicillium marneffei</name>
    <dbReference type="NCBI Taxonomy" id="441960"/>
    <lineage>
        <taxon>Eukaryota</taxon>
        <taxon>Fungi</taxon>
        <taxon>Dikarya</taxon>
        <taxon>Ascomycota</taxon>
        <taxon>Pezizomycotina</taxon>
        <taxon>Eurotiomycetes</taxon>
        <taxon>Eurotiomycetidae</taxon>
        <taxon>Eurotiales</taxon>
        <taxon>Trichocomaceae</taxon>
        <taxon>Talaromyces</taxon>
        <taxon>Talaromyces sect. Talaromyces</taxon>
    </lineage>
</organism>
<sequence length="773" mass="83425">MLRFAITPIAWTLVTSVGGIEWQNEVNVSMCNWAQFRANVIRDTIYLDGGELWWQVGLSDGSNASPQNDGGIDGVVYEFNLGQPFNHSTNVTSLFKTLSKTGGLATNNIAPNYVDGAMFANDNELITFGGLIDATNSSNAPAGDTILGYEAYQYGPARQSWSPGFINKQLPTNITRYVSNGASVSAPSENMGYYFSGMRGTDWGPILNDAESANTLSNHLISVNMSVMRQETWANDTLPSFIPARANAEIAWIPAGENGVLVAIGGVIDPVSLTAAQEINSSQTNDSTTTSPTFMEIVSVYDIANKKWYQQNTTGDTPPQLTMFCSVVAPARDDSSFNIYIYGGYDGINQSSIPSDDVYILSVPQMVWTHAYTGQSNHGRSGHKCFMVYPDQMMILGGIYANNPIICLQAGIVEVFNLNNLKFQDSYDPRVWSEYRVPDAVTAKIGGNGNGSATAQAPATLSDVFATVYTKTITTYYPYALQSTNSTNTSSPSPGPTAITITGGGGGLPTWVGPVLGVVLGLIVVAAAIILFLIWRRRKSGRSTGVSETQASTTGIRGFVLRWLYGTAAQDGKSQPDLVVADIDGATVVSSKTHERHVSEAGSVALHEIDNISTPIYEMGPNDQGLQWHETHWSQAQQSPPLVSPNIDEMMYSSHSPVRPTRQNTRHTSNMSTGYRSDISEIGSSDPGLPTHNRQLSDNSVSDAASVRGPQDGSNIETSNREHTSTALSVMSGRITTVREVEEHNATETAVGPLDEELDGLQQQQSNHLTELE</sequence>
<reference evidence="7" key="1">
    <citation type="journal article" date="2015" name="Genome Announc.">
        <title>Genome sequence of the AIDS-associated pathogen Penicillium marneffei (ATCC18224) and its near taxonomic relative Talaromyces stipitatus (ATCC10500).</title>
        <authorList>
            <person name="Nierman W.C."/>
            <person name="Fedorova-Abrams N.D."/>
            <person name="Andrianopoulos A."/>
        </authorList>
    </citation>
    <scope>NUCLEOTIDE SEQUENCE [LARGE SCALE GENOMIC DNA]</scope>
    <source>
        <strain evidence="7">ATCC 18224 / CBS 334.59 / QM 7333</strain>
    </source>
</reference>
<feature type="region of interest" description="Disordered" evidence="3">
    <location>
        <begin position="744"/>
        <end position="773"/>
    </location>
</feature>
<dbReference type="PhylomeDB" id="B6QD61"/>
<protein>
    <recommendedName>
        <fullName evidence="8">Kelch repeat protein</fullName>
    </recommendedName>
</protein>
<evidence type="ECO:0000313" key="6">
    <source>
        <dbReference type="EMBL" id="EEA23711.1"/>
    </source>
</evidence>
<dbReference type="SUPFAM" id="SSF50965">
    <property type="entry name" value="Galactose oxidase, central domain"/>
    <property type="match status" value="1"/>
</dbReference>
<feature type="compositionally biased region" description="Polar residues" evidence="3">
    <location>
        <begin position="692"/>
        <end position="703"/>
    </location>
</feature>
<feature type="compositionally biased region" description="Polar residues" evidence="3">
    <location>
        <begin position="653"/>
        <end position="675"/>
    </location>
</feature>
<keyword evidence="2" id="KW-0677">Repeat</keyword>
<evidence type="ECO:0000256" key="5">
    <source>
        <dbReference type="SAM" id="SignalP"/>
    </source>
</evidence>
<dbReference type="PANTHER" id="PTHR46228">
    <property type="entry name" value="KELCH DOMAIN-CONTAINING PROTEIN"/>
    <property type="match status" value="1"/>
</dbReference>
<dbReference type="InterPro" id="IPR011043">
    <property type="entry name" value="Gal_Oxase/kelch_b-propeller"/>
</dbReference>
<evidence type="ECO:0000313" key="7">
    <source>
        <dbReference type="Proteomes" id="UP000001294"/>
    </source>
</evidence>